<gene>
    <name evidence="2" type="ORF">ACFQ08_45025</name>
</gene>
<feature type="transmembrane region" description="Helical" evidence="1">
    <location>
        <begin position="31"/>
        <end position="53"/>
    </location>
</feature>
<evidence type="ECO:0000313" key="2">
    <source>
        <dbReference type="EMBL" id="MFD0891760.1"/>
    </source>
</evidence>
<evidence type="ECO:0000313" key="3">
    <source>
        <dbReference type="Proteomes" id="UP001597024"/>
    </source>
</evidence>
<keyword evidence="1" id="KW-1133">Transmembrane helix</keyword>
<name>A0ABW3E6J5_9ACTN</name>
<organism evidence="2 3">
    <name type="scientific">Streptosporangium algeriense</name>
    <dbReference type="NCBI Taxonomy" id="1682748"/>
    <lineage>
        <taxon>Bacteria</taxon>
        <taxon>Bacillati</taxon>
        <taxon>Actinomycetota</taxon>
        <taxon>Actinomycetes</taxon>
        <taxon>Streptosporangiales</taxon>
        <taxon>Streptosporangiaceae</taxon>
        <taxon>Streptosporangium</taxon>
    </lineage>
</organism>
<accession>A0ABW3E6J5</accession>
<protein>
    <submittedName>
        <fullName evidence="2">Uncharacterized protein</fullName>
    </submittedName>
</protein>
<feature type="transmembrane region" description="Helical" evidence="1">
    <location>
        <begin position="7"/>
        <end position="25"/>
    </location>
</feature>
<keyword evidence="1" id="KW-0812">Transmembrane</keyword>
<evidence type="ECO:0000256" key="1">
    <source>
        <dbReference type="SAM" id="Phobius"/>
    </source>
</evidence>
<sequence>MTVPWCFWPVISTPAVLAVTLTYFAPSGAGLLAHMAITAAGGLLITALVLVLWPVRRLQPLRAAFEVGGTALSDLLVAAGRAPLSDESWESLRRRAVTTHDAAARAFSLYRVSQEDDRALERLLTTLDRIFRETIALRVLRAAAVQEDPDGRWVEELDGTTEALAHALREAVTLGG</sequence>
<reference evidence="3" key="1">
    <citation type="journal article" date="2019" name="Int. J. Syst. Evol. Microbiol.">
        <title>The Global Catalogue of Microorganisms (GCM) 10K type strain sequencing project: providing services to taxonomists for standard genome sequencing and annotation.</title>
        <authorList>
            <consortium name="The Broad Institute Genomics Platform"/>
            <consortium name="The Broad Institute Genome Sequencing Center for Infectious Disease"/>
            <person name="Wu L."/>
            <person name="Ma J."/>
        </authorList>
    </citation>
    <scope>NUCLEOTIDE SEQUENCE [LARGE SCALE GENOMIC DNA]</scope>
    <source>
        <strain evidence="3">CCUG 62974</strain>
    </source>
</reference>
<dbReference type="EMBL" id="JBHTHX010003456">
    <property type="protein sequence ID" value="MFD0891760.1"/>
    <property type="molecule type" value="Genomic_DNA"/>
</dbReference>
<keyword evidence="1" id="KW-0472">Membrane</keyword>
<comment type="caution">
    <text evidence="2">The sequence shown here is derived from an EMBL/GenBank/DDBJ whole genome shotgun (WGS) entry which is preliminary data.</text>
</comment>
<keyword evidence="3" id="KW-1185">Reference proteome</keyword>
<proteinExistence type="predicted"/>
<feature type="non-terminal residue" evidence="2">
    <location>
        <position position="176"/>
    </location>
</feature>
<dbReference type="Proteomes" id="UP001597024">
    <property type="component" value="Unassembled WGS sequence"/>
</dbReference>